<proteinExistence type="predicted"/>
<evidence type="ECO:0000313" key="1">
    <source>
        <dbReference type="EMBL" id="MBW0497850.1"/>
    </source>
</evidence>
<dbReference type="OrthoDB" id="3344688at2759"/>
<dbReference type="PANTHER" id="PTHR11439">
    <property type="entry name" value="GAG-POL-RELATED RETROTRANSPOSON"/>
    <property type="match status" value="1"/>
</dbReference>
<sequence>MSFATPFLSQFLEDPKDELYKAVVHTLKYVSGTRQFTLNLGRNLMIHPDCQIYGITDSDLGGGTEKKSFSGSLVYFHGTLGWRAHKQKVVAFSSAEAEYNALTKSAQDLSWIKQLIYESTNKEVSCILHSDNQSAIAITSNPIYHHGTRNIDF</sequence>
<gene>
    <name evidence="1" type="ORF">O181_037565</name>
</gene>
<comment type="caution">
    <text evidence="1">The sequence shown here is derived from an EMBL/GenBank/DDBJ whole genome shotgun (WGS) entry which is preliminary data.</text>
</comment>
<dbReference type="Proteomes" id="UP000765509">
    <property type="component" value="Unassembled WGS sequence"/>
</dbReference>
<evidence type="ECO:0000313" key="2">
    <source>
        <dbReference type="Proteomes" id="UP000765509"/>
    </source>
</evidence>
<keyword evidence="2" id="KW-1185">Reference proteome</keyword>
<name>A0A9Q3D8F2_9BASI</name>
<reference evidence="1" key="1">
    <citation type="submission" date="2021-03" db="EMBL/GenBank/DDBJ databases">
        <title>Draft genome sequence of rust myrtle Austropuccinia psidii MF-1, a brazilian biotype.</title>
        <authorList>
            <person name="Quecine M.C."/>
            <person name="Pachon D.M.R."/>
            <person name="Bonatelli M.L."/>
            <person name="Correr F.H."/>
            <person name="Franceschini L.M."/>
            <person name="Leite T.F."/>
            <person name="Margarido G.R.A."/>
            <person name="Almeida C.A."/>
            <person name="Ferrarezi J.A."/>
            <person name="Labate C.A."/>
        </authorList>
    </citation>
    <scope>NUCLEOTIDE SEQUENCE</scope>
    <source>
        <strain evidence="1">MF-1</strain>
    </source>
</reference>
<dbReference type="EMBL" id="AVOT02014415">
    <property type="protein sequence ID" value="MBW0497850.1"/>
    <property type="molecule type" value="Genomic_DNA"/>
</dbReference>
<dbReference type="AlphaFoldDB" id="A0A9Q3D8F2"/>
<accession>A0A9Q3D8F2</accession>
<protein>
    <recommendedName>
        <fullName evidence="3">Reverse transcriptase Ty1/copia-type domain-containing protein</fullName>
    </recommendedName>
</protein>
<dbReference type="CDD" id="cd09272">
    <property type="entry name" value="RNase_HI_RT_Ty1"/>
    <property type="match status" value="1"/>
</dbReference>
<organism evidence="1 2">
    <name type="scientific">Austropuccinia psidii MF-1</name>
    <dbReference type="NCBI Taxonomy" id="1389203"/>
    <lineage>
        <taxon>Eukaryota</taxon>
        <taxon>Fungi</taxon>
        <taxon>Dikarya</taxon>
        <taxon>Basidiomycota</taxon>
        <taxon>Pucciniomycotina</taxon>
        <taxon>Pucciniomycetes</taxon>
        <taxon>Pucciniales</taxon>
        <taxon>Sphaerophragmiaceae</taxon>
        <taxon>Austropuccinia</taxon>
    </lineage>
</organism>
<evidence type="ECO:0008006" key="3">
    <source>
        <dbReference type="Google" id="ProtNLM"/>
    </source>
</evidence>
<dbReference type="PANTHER" id="PTHR11439:SF467">
    <property type="entry name" value="INTEGRASE CATALYTIC DOMAIN-CONTAINING PROTEIN"/>
    <property type="match status" value="1"/>
</dbReference>